<comment type="similarity">
    <text evidence="1">Belongs to the TCP10 family.</text>
</comment>
<gene>
    <name evidence="5" type="ORF">GMRT_12241</name>
</gene>
<evidence type="ECO:0000313" key="5">
    <source>
        <dbReference type="EMBL" id="TNJ30604.1"/>
    </source>
</evidence>
<dbReference type="InterPro" id="IPR047002">
    <property type="entry name" value="Tcp10_C_sf"/>
</dbReference>
<dbReference type="InterPro" id="IPR026581">
    <property type="entry name" value="TCP10L/CENPJ"/>
</dbReference>
<dbReference type="Proteomes" id="UP000315496">
    <property type="component" value="Chromosome 1"/>
</dbReference>
<keyword evidence="2" id="KW-0175">Coiled coil</keyword>
<reference evidence="5 6" key="1">
    <citation type="submission" date="2019-05" db="EMBL/GenBank/DDBJ databases">
        <title>The compact genome of Giardia muris reveals important steps in the evolution of intestinal protozoan parasites.</title>
        <authorList>
            <person name="Xu F."/>
            <person name="Jimenez-Gonzalez A."/>
            <person name="Einarsson E."/>
            <person name="Astvaldsson A."/>
            <person name="Peirasmaki D."/>
            <person name="Eckmann L."/>
            <person name="Andersson J.O."/>
            <person name="Svard S.G."/>
            <person name="Jerlstrom-Hultqvist J."/>
        </authorList>
    </citation>
    <scope>NUCLEOTIDE SEQUENCE [LARGE SCALE GENOMIC DNA]</scope>
    <source>
        <strain evidence="5 6">Roberts-Thomson</strain>
    </source>
</reference>
<comment type="caution">
    <text evidence="5">The sequence shown here is derived from an EMBL/GenBank/DDBJ whole genome shotgun (WGS) entry which is preliminary data.</text>
</comment>
<dbReference type="VEuPathDB" id="GiardiaDB:GMRT_12241"/>
<evidence type="ECO:0000256" key="2">
    <source>
        <dbReference type="SAM" id="Coils"/>
    </source>
</evidence>
<name>A0A4Z1SY23_GIAMU</name>
<dbReference type="InterPro" id="IPR009852">
    <property type="entry name" value="CENPJ_C_dom"/>
</dbReference>
<dbReference type="EMBL" id="VDLU01000001">
    <property type="protein sequence ID" value="TNJ30604.1"/>
    <property type="molecule type" value="Genomic_DNA"/>
</dbReference>
<dbReference type="PANTHER" id="PTHR10331">
    <property type="entry name" value="T COMPLEX PROTEIN 10"/>
    <property type="match status" value="1"/>
</dbReference>
<evidence type="ECO:0000259" key="4">
    <source>
        <dbReference type="Pfam" id="PF07202"/>
    </source>
</evidence>
<evidence type="ECO:0000256" key="1">
    <source>
        <dbReference type="ARBA" id="ARBA00005627"/>
    </source>
</evidence>
<dbReference type="Pfam" id="PF07202">
    <property type="entry name" value="Tcp10_C"/>
    <property type="match status" value="1"/>
</dbReference>
<feature type="region of interest" description="Disordered" evidence="3">
    <location>
        <begin position="36"/>
        <end position="98"/>
    </location>
</feature>
<feature type="region of interest" description="Disordered" evidence="3">
    <location>
        <begin position="405"/>
        <end position="429"/>
    </location>
</feature>
<feature type="region of interest" description="Disordered" evidence="3">
    <location>
        <begin position="153"/>
        <end position="176"/>
    </location>
</feature>
<feature type="compositionally biased region" description="Low complexity" evidence="3">
    <location>
        <begin position="72"/>
        <end position="85"/>
    </location>
</feature>
<feature type="region of interest" description="Disordered" evidence="3">
    <location>
        <begin position="495"/>
        <end position="548"/>
    </location>
</feature>
<evidence type="ECO:0000256" key="3">
    <source>
        <dbReference type="SAM" id="MobiDB-lite"/>
    </source>
</evidence>
<feature type="compositionally biased region" description="Polar residues" evidence="3">
    <location>
        <begin position="513"/>
        <end position="526"/>
    </location>
</feature>
<sequence>MDISDSDGIDEFLALEQQVSAEDPIELQRFARDFARSSPRPQMLVETDFDSPSGGPDGDSYLFARTLQPAGSQSKQRLLTRSRSQSRTERDRAPELETLDAQALTDVSSSIVPTEDYHYFNFDEDEPSPSPPTEIIAEPRRNFIADLMAEEYDSYGESPEQDNGRQVGPSRFRESDLSSSIKVGKRVSFGGGIPEVGDDDDYFSAVKQQTENYSLPNIPDDNEEYGHQSLDDYEARYTSSVQHIHTQLDASEGLSESQSMGTVVHLPAFLQTETFKTMKDTISKPKGLGIGRFLKNDTESSTLAPVPSASRREVEPVSDIDSSFKAKAPVPAYDDSLLDAQLKQMEKEANKLLDMQREVEERQARLHAEYSQKLARLDADRAEFDKIRKEEWAKLKKEKQQLDERRSTYKEKADKLKAATSEAEKYRADTQKLREDMRRKDTNSRLTIEQLRSKVDSLTEANETLKKKLEVADATIVELRQKNVALERNNKMLHTRLTEESAMKVPSSEPKISEQSMESKTPSRTSRPSEKKIESQYRSPSRRLLQPDTMVSAGAGTVRGQHTSPPRVLSSGKAHPIRYTLETDPIINMVPFKTPEELVTSFNDVVMSHVKKATVAETKTSPERTDNFLSTGVKLSTFKNGTTRITIPSLGITNTKLPNGDLKHLRKDGISVYFYSEAGTLFTSIPVAMINPSAAGEAEVVKVYRFKSGQVEKHYADGCKEVYYLNGSKKYVAADGTERAVLPDGKEGRLV</sequence>
<accession>A0A4Z1SY23</accession>
<keyword evidence="6" id="KW-1185">Reference proteome</keyword>
<evidence type="ECO:0000313" key="6">
    <source>
        <dbReference type="Proteomes" id="UP000315496"/>
    </source>
</evidence>
<dbReference type="Gene3D" id="2.60.450.20">
    <property type="match status" value="1"/>
</dbReference>
<feature type="coiled-coil region" evidence="2">
    <location>
        <begin position="338"/>
        <end position="365"/>
    </location>
</feature>
<protein>
    <submittedName>
        <fullName evidence="5">T-complex protein-10</fullName>
    </submittedName>
</protein>
<feature type="domain" description="Centromere protein J C-terminal" evidence="4">
    <location>
        <begin position="701"/>
        <end position="730"/>
    </location>
</feature>
<feature type="compositionally biased region" description="Low complexity" evidence="3">
    <location>
        <begin position="50"/>
        <end position="60"/>
    </location>
</feature>
<organism evidence="5 6">
    <name type="scientific">Giardia muris</name>
    <dbReference type="NCBI Taxonomy" id="5742"/>
    <lineage>
        <taxon>Eukaryota</taxon>
        <taxon>Metamonada</taxon>
        <taxon>Diplomonadida</taxon>
        <taxon>Hexamitidae</taxon>
        <taxon>Giardiinae</taxon>
        <taxon>Giardia</taxon>
    </lineage>
</organism>
<dbReference type="PANTHER" id="PTHR10331:SF6">
    <property type="entry name" value="SPINDLE ASSEMBLY ABNORMAL 4"/>
    <property type="match status" value="1"/>
</dbReference>
<feature type="compositionally biased region" description="Basic and acidic residues" evidence="3">
    <location>
        <begin position="86"/>
        <end position="95"/>
    </location>
</feature>
<proteinExistence type="inferred from homology"/>
<dbReference type="AlphaFoldDB" id="A0A4Z1SY23"/>
<dbReference type="OrthoDB" id="10252174at2759"/>